<feature type="chain" id="PRO_5011527964" evidence="10">
    <location>
        <begin position="27"/>
        <end position="1033"/>
    </location>
</feature>
<comment type="subcellular location">
    <subcellularLocation>
        <location evidence="1 8">Cell outer membrane</location>
        <topology evidence="1 8">Multi-pass membrane protein</topology>
    </subcellularLocation>
</comment>
<evidence type="ECO:0000256" key="7">
    <source>
        <dbReference type="ARBA" id="ARBA00023237"/>
    </source>
</evidence>
<evidence type="ECO:0000256" key="8">
    <source>
        <dbReference type="PROSITE-ProRule" id="PRU01360"/>
    </source>
</evidence>
<dbReference type="Pfam" id="PF13715">
    <property type="entry name" value="CarbopepD_reg_2"/>
    <property type="match status" value="1"/>
</dbReference>
<dbReference type="SUPFAM" id="SSF56935">
    <property type="entry name" value="Porins"/>
    <property type="match status" value="1"/>
</dbReference>
<dbReference type="NCBIfam" id="TIGR04057">
    <property type="entry name" value="SusC_RagA_signa"/>
    <property type="match status" value="1"/>
</dbReference>
<evidence type="ECO:0000313" key="14">
    <source>
        <dbReference type="Proteomes" id="UP000199537"/>
    </source>
</evidence>
<dbReference type="STRING" id="1393122.SAMN05660895_2175"/>
<dbReference type="InterPro" id="IPR012910">
    <property type="entry name" value="Plug_dom"/>
</dbReference>
<dbReference type="OrthoDB" id="609136at2"/>
<dbReference type="EMBL" id="FPCJ01000001">
    <property type="protein sequence ID" value="SFV35185.1"/>
    <property type="molecule type" value="Genomic_DNA"/>
</dbReference>
<name>A0A1I7NKK4_9BACT</name>
<dbReference type="Pfam" id="PF00593">
    <property type="entry name" value="TonB_dep_Rec_b-barrel"/>
    <property type="match status" value="1"/>
</dbReference>
<keyword evidence="14" id="KW-1185">Reference proteome</keyword>
<dbReference type="Proteomes" id="UP000199537">
    <property type="component" value="Unassembled WGS sequence"/>
</dbReference>
<keyword evidence="4 8" id="KW-0812">Transmembrane</keyword>
<dbReference type="AlphaFoldDB" id="A0A1I7NKK4"/>
<feature type="domain" description="TonB-dependent receptor-like beta-barrel" evidence="11">
    <location>
        <begin position="415"/>
        <end position="867"/>
    </location>
</feature>
<evidence type="ECO:0000256" key="5">
    <source>
        <dbReference type="ARBA" id="ARBA00023077"/>
    </source>
</evidence>
<accession>A0A1I7NKK4</accession>
<evidence type="ECO:0000256" key="3">
    <source>
        <dbReference type="ARBA" id="ARBA00022452"/>
    </source>
</evidence>
<keyword evidence="3 8" id="KW-1134">Transmembrane beta strand</keyword>
<dbReference type="Gene3D" id="2.60.40.1120">
    <property type="entry name" value="Carboxypeptidase-like, regulatory domain"/>
    <property type="match status" value="1"/>
</dbReference>
<keyword evidence="2 8" id="KW-0813">Transport</keyword>
<keyword evidence="6 8" id="KW-0472">Membrane</keyword>
<organism evidence="13 14">
    <name type="scientific">Thermoflavifilum thermophilum</name>
    <dbReference type="NCBI Taxonomy" id="1393122"/>
    <lineage>
        <taxon>Bacteria</taxon>
        <taxon>Pseudomonadati</taxon>
        <taxon>Bacteroidota</taxon>
        <taxon>Chitinophagia</taxon>
        <taxon>Chitinophagales</taxon>
        <taxon>Chitinophagaceae</taxon>
        <taxon>Thermoflavifilum</taxon>
    </lineage>
</organism>
<dbReference type="Pfam" id="PF07715">
    <property type="entry name" value="Plug"/>
    <property type="match status" value="1"/>
</dbReference>
<evidence type="ECO:0000256" key="9">
    <source>
        <dbReference type="RuleBase" id="RU003357"/>
    </source>
</evidence>
<feature type="domain" description="TonB-dependent receptor plug" evidence="12">
    <location>
        <begin position="121"/>
        <end position="254"/>
    </location>
</feature>
<dbReference type="InterPro" id="IPR023996">
    <property type="entry name" value="TonB-dep_OMP_SusC/RagA"/>
</dbReference>
<evidence type="ECO:0000256" key="1">
    <source>
        <dbReference type="ARBA" id="ARBA00004571"/>
    </source>
</evidence>
<sequence>MSKALPIRVLWLSFLAVAMSFAVALAQEKTLSGQVLAPDGSPLVGVTVKVKGTTRGTTTDVNGRFQLSAASGETLQFSFIGYAPQELKVDDQSTLRVTLQPTRSQLNEVVVTALGQQQQERTLGYAVQKISGADIENTHRTDFVSALQGRVAGLTVNSTSGLPGASDAIQLRGINSIGLSNSPLFIVDGVPVDNSTFSTASLTSINQSAVDYANRRFDFTNRIADLNPNDIESITILKGPEATALYGIEATSGAIVITTKSGKAGKPTVDYNGTLTTTKLYRFPEVQRVYDRGFNGVFDPSSVSYFGPRIPAGTQLYDNIHHFFRTGIRQTHNLSFSGGNNQITYRLSSSYLDDQGVVPNTDYKRINVALRVNARISNKLSTDASISYIQADNTKAEKGPTSFLLGLYLWPPYMDVRDYLNPDGSKKLVYPNHTPDQEYDNPFFSVNKNHFYDKTRRMIGNFGVTYDPLRWLSISGRIGNDAYTTNGMIYYNANSTFAYQFKGRIDQYTSIVQNLYTQLLVKASHNFGSWNTSLLLGNAVYNNSNHTEAQSGQNFLVNDFVSLNIANPLTISNLTSLVRKRLIGVFGEFNLGYKEIFHLQITGRNDWTSTLPIGRNHFFYPSANLSFAFTEIPALAGLKQVINFGKLRASVAQVGKDAPPYQVYPGLLPQTTTGGGFAFNFNGPNPYLRPEQTTSYSYGAHLEFYNSRLIVDGEYYKTKSIHQIVPLVRKSYAPGFVLYTINGGSLTNHGLELTLTATPVQTSALQWNITVNYAFNRSKLLSLPSGVTEFYNSDTWLYGNLRNGMKVGGPLTTFTGATWMRNNNGDILVNPLNGYPLKDNSFQVVGDRNPKFTGGVNNSFEWKGFTLSFLFDFRRGGDVFNATALQLYRLGLSTATLNRETPVVVKGVLKDGMENSSKPTPNTIQITPMYNSNYFSNVSVESDFVEKNINWIRLRDVYLMYNFPKKWLGRQHTIQDLSVSISSSNLFMITNYSGQDPDVNGTTPATLGSGGAGIDYNVVGKPRVFNFTVNARF</sequence>
<dbReference type="InterPro" id="IPR039426">
    <property type="entry name" value="TonB-dep_rcpt-like"/>
</dbReference>
<evidence type="ECO:0000256" key="4">
    <source>
        <dbReference type="ARBA" id="ARBA00022692"/>
    </source>
</evidence>
<dbReference type="InterPro" id="IPR037066">
    <property type="entry name" value="Plug_dom_sf"/>
</dbReference>
<dbReference type="RefSeq" id="WP_092460434.1">
    <property type="nucleotide sequence ID" value="NZ_FPCJ01000001.1"/>
</dbReference>
<evidence type="ECO:0000256" key="6">
    <source>
        <dbReference type="ARBA" id="ARBA00023136"/>
    </source>
</evidence>
<evidence type="ECO:0000256" key="2">
    <source>
        <dbReference type="ARBA" id="ARBA00022448"/>
    </source>
</evidence>
<dbReference type="PROSITE" id="PS52016">
    <property type="entry name" value="TONB_DEPENDENT_REC_3"/>
    <property type="match status" value="1"/>
</dbReference>
<comment type="similarity">
    <text evidence="8 9">Belongs to the TonB-dependent receptor family.</text>
</comment>
<dbReference type="FunFam" id="2.60.40.1120:FF:000003">
    <property type="entry name" value="Outer membrane protein Omp121"/>
    <property type="match status" value="1"/>
</dbReference>
<gene>
    <name evidence="13" type="ORF">SAMN05660895_2175</name>
</gene>
<dbReference type="InterPro" id="IPR036942">
    <property type="entry name" value="Beta-barrel_TonB_sf"/>
</dbReference>
<keyword evidence="7 8" id="KW-0998">Cell outer membrane</keyword>
<evidence type="ECO:0000256" key="10">
    <source>
        <dbReference type="SAM" id="SignalP"/>
    </source>
</evidence>
<evidence type="ECO:0000259" key="11">
    <source>
        <dbReference type="Pfam" id="PF00593"/>
    </source>
</evidence>
<evidence type="ECO:0000313" key="13">
    <source>
        <dbReference type="EMBL" id="SFV35185.1"/>
    </source>
</evidence>
<keyword evidence="10" id="KW-0732">Signal</keyword>
<dbReference type="InterPro" id="IPR023997">
    <property type="entry name" value="TonB-dep_OMP_SusC/RagA_CS"/>
</dbReference>
<dbReference type="InterPro" id="IPR000531">
    <property type="entry name" value="Beta-barrel_TonB"/>
</dbReference>
<dbReference type="Gene3D" id="2.40.170.20">
    <property type="entry name" value="TonB-dependent receptor, beta-barrel domain"/>
    <property type="match status" value="1"/>
</dbReference>
<reference evidence="14" key="1">
    <citation type="submission" date="2016-10" db="EMBL/GenBank/DDBJ databases">
        <authorList>
            <person name="Varghese N."/>
            <person name="Submissions S."/>
        </authorList>
    </citation>
    <scope>NUCLEOTIDE SEQUENCE [LARGE SCALE GENOMIC DNA]</scope>
    <source>
        <strain evidence="14">DSM 14807</strain>
    </source>
</reference>
<dbReference type="GO" id="GO:0009279">
    <property type="term" value="C:cell outer membrane"/>
    <property type="evidence" value="ECO:0007669"/>
    <property type="project" value="UniProtKB-SubCell"/>
</dbReference>
<protein>
    <submittedName>
        <fullName evidence="13">TonB-linked outer membrane protein, SusC/RagA family</fullName>
    </submittedName>
</protein>
<dbReference type="InterPro" id="IPR008969">
    <property type="entry name" value="CarboxyPept-like_regulatory"/>
</dbReference>
<feature type="signal peptide" evidence="10">
    <location>
        <begin position="1"/>
        <end position="26"/>
    </location>
</feature>
<proteinExistence type="inferred from homology"/>
<dbReference type="SUPFAM" id="SSF49464">
    <property type="entry name" value="Carboxypeptidase regulatory domain-like"/>
    <property type="match status" value="1"/>
</dbReference>
<dbReference type="Gene3D" id="2.170.130.10">
    <property type="entry name" value="TonB-dependent receptor, plug domain"/>
    <property type="match status" value="1"/>
</dbReference>
<dbReference type="NCBIfam" id="TIGR04056">
    <property type="entry name" value="OMP_RagA_SusC"/>
    <property type="match status" value="1"/>
</dbReference>
<keyword evidence="5 9" id="KW-0798">TonB box</keyword>
<evidence type="ECO:0000259" key="12">
    <source>
        <dbReference type="Pfam" id="PF07715"/>
    </source>
</evidence>